<keyword evidence="7 8" id="KW-0924">Ammonia transport</keyword>
<feature type="region of interest" description="Disordered" evidence="9">
    <location>
        <begin position="430"/>
        <end position="471"/>
    </location>
</feature>
<feature type="compositionally biased region" description="Polar residues" evidence="9">
    <location>
        <begin position="484"/>
        <end position="495"/>
    </location>
</feature>
<evidence type="ECO:0000256" key="3">
    <source>
        <dbReference type="ARBA" id="ARBA00022448"/>
    </source>
</evidence>
<evidence type="ECO:0000256" key="4">
    <source>
        <dbReference type="ARBA" id="ARBA00022692"/>
    </source>
</evidence>
<dbReference type="SUPFAM" id="SSF111352">
    <property type="entry name" value="Ammonium transporter"/>
    <property type="match status" value="1"/>
</dbReference>
<comment type="subcellular location">
    <subcellularLocation>
        <location evidence="8">Cell membrane</location>
        <topology evidence="8">Multi-pass membrane protein</topology>
    </subcellularLocation>
    <subcellularLocation>
        <location evidence="1">Membrane</location>
        <topology evidence="1">Multi-pass membrane protein</topology>
    </subcellularLocation>
</comment>
<evidence type="ECO:0000256" key="7">
    <source>
        <dbReference type="ARBA" id="ARBA00023177"/>
    </source>
</evidence>
<dbReference type="PANTHER" id="PTHR11730:SF6">
    <property type="entry name" value="AMMONIUM TRANSPORTER"/>
    <property type="match status" value="1"/>
</dbReference>
<dbReference type="GO" id="GO:0008519">
    <property type="term" value="F:ammonium channel activity"/>
    <property type="evidence" value="ECO:0007669"/>
    <property type="project" value="InterPro"/>
</dbReference>
<feature type="transmembrane region" description="Helical" evidence="8">
    <location>
        <begin position="101"/>
        <end position="119"/>
    </location>
</feature>
<feature type="transmembrane region" description="Helical" evidence="8">
    <location>
        <begin position="302"/>
        <end position="318"/>
    </location>
</feature>
<evidence type="ECO:0000313" key="11">
    <source>
        <dbReference type="EMBL" id="KAK8389873.1"/>
    </source>
</evidence>
<dbReference type="Gene3D" id="1.10.3430.10">
    <property type="entry name" value="Ammonium transporter AmtB like domains"/>
    <property type="match status" value="1"/>
</dbReference>
<organism evidence="11 12">
    <name type="scientific">Scylla paramamosain</name>
    <name type="common">Mud crab</name>
    <dbReference type="NCBI Taxonomy" id="85552"/>
    <lineage>
        <taxon>Eukaryota</taxon>
        <taxon>Metazoa</taxon>
        <taxon>Ecdysozoa</taxon>
        <taxon>Arthropoda</taxon>
        <taxon>Crustacea</taxon>
        <taxon>Multicrustacea</taxon>
        <taxon>Malacostraca</taxon>
        <taxon>Eumalacostraca</taxon>
        <taxon>Eucarida</taxon>
        <taxon>Decapoda</taxon>
        <taxon>Pleocyemata</taxon>
        <taxon>Brachyura</taxon>
        <taxon>Eubrachyura</taxon>
        <taxon>Portunoidea</taxon>
        <taxon>Portunidae</taxon>
        <taxon>Portuninae</taxon>
        <taxon>Scylla</taxon>
    </lineage>
</organism>
<keyword evidence="4 8" id="KW-0812">Transmembrane</keyword>
<evidence type="ECO:0000313" key="12">
    <source>
        <dbReference type="Proteomes" id="UP001487740"/>
    </source>
</evidence>
<keyword evidence="6 8" id="KW-0472">Membrane</keyword>
<reference evidence="11 12" key="1">
    <citation type="submission" date="2023-03" db="EMBL/GenBank/DDBJ databases">
        <title>High-quality genome of Scylla paramamosain provides insights in environmental adaptation.</title>
        <authorList>
            <person name="Zhang L."/>
        </authorList>
    </citation>
    <scope>NUCLEOTIDE SEQUENCE [LARGE SCALE GENOMIC DNA]</scope>
    <source>
        <strain evidence="11">LZ_2023a</strain>
        <tissue evidence="11">Muscle</tissue>
    </source>
</reference>
<dbReference type="InterPro" id="IPR001905">
    <property type="entry name" value="Ammonium_transpt"/>
</dbReference>
<evidence type="ECO:0000256" key="9">
    <source>
        <dbReference type="SAM" id="MobiDB-lite"/>
    </source>
</evidence>
<feature type="transmembrane region" description="Helical" evidence="8">
    <location>
        <begin position="22"/>
        <end position="42"/>
    </location>
</feature>
<feature type="transmembrane region" description="Helical" evidence="8">
    <location>
        <begin position="171"/>
        <end position="191"/>
    </location>
</feature>
<dbReference type="AlphaFoldDB" id="A0AAW0TRT5"/>
<feature type="domain" description="Ammonium transporter AmtB-like" evidence="10">
    <location>
        <begin position="24"/>
        <end position="413"/>
    </location>
</feature>
<evidence type="ECO:0000256" key="2">
    <source>
        <dbReference type="ARBA" id="ARBA00005887"/>
    </source>
</evidence>
<gene>
    <name evidence="11" type="ORF">O3P69_012807</name>
</gene>
<keyword evidence="5 8" id="KW-1133">Transmembrane helix</keyword>
<feature type="transmembrane region" description="Helical" evidence="8">
    <location>
        <begin position="63"/>
        <end position="81"/>
    </location>
</feature>
<protein>
    <recommendedName>
        <fullName evidence="8">Ammonium transporter</fullName>
    </recommendedName>
</protein>
<feature type="region of interest" description="Disordered" evidence="9">
    <location>
        <begin position="484"/>
        <end position="505"/>
    </location>
</feature>
<evidence type="ECO:0000256" key="6">
    <source>
        <dbReference type="ARBA" id="ARBA00023136"/>
    </source>
</evidence>
<evidence type="ECO:0000259" key="10">
    <source>
        <dbReference type="Pfam" id="PF00909"/>
    </source>
</evidence>
<comment type="caution">
    <text evidence="11">The sequence shown here is derived from an EMBL/GenBank/DDBJ whole genome shotgun (WGS) entry which is preliminary data.</text>
</comment>
<evidence type="ECO:0000256" key="1">
    <source>
        <dbReference type="ARBA" id="ARBA00004141"/>
    </source>
</evidence>
<evidence type="ECO:0000256" key="5">
    <source>
        <dbReference type="ARBA" id="ARBA00022989"/>
    </source>
</evidence>
<feature type="transmembrane region" description="Helical" evidence="8">
    <location>
        <begin position="360"/>
        <end position="386"/>
    </location>
</feature>
<dbReference type="Proteomes" id="UP001487740">
    <property type="component" value="Unassembled WGS sequence"/>
</dbReference>
<feature type="transmembrane region" description="Helical" evidence="8">
    <location>
        <begin position="203"/>
        <end position="222"/>
    </location>
</feature>
<dbReference type="PROSITE" id="PS01219">
    <property type="entry name" value="AMMONIUM_TRANSP"/>
    <property type="match status" value="1"/>
</dbReference>
<sequence length="505" mass="53658">MGNRTLEEIEQDLEHLKNNIDVFFLFTMGTIIFFMQCGFAFLEAGAVRSKNTTNILIKNILDVFIGGIAYWVVGYALAFGRGNPFCGTSLWAGVGVQDERLAFWFFQFVFAATAATIVSGSMAERCAFHAYLIYSVVLTAVVYPVVSHWAWSEDGWLAGTPYQDFAGSGVVHLTGGVAALVGSVILGPRYGRFGPTGKVLRGHSVPLAALGGFILLFGFLAFNGGSQASISHEGDAGAVAKAVVNTVISGCCGGVTALLVYRSRFCGRLSTWSFLMALNGALTAMVAICAGCNVLPTWGSCLTGVVAGLIFLALHVLLPRLSVDDPLDAVAVHMGGGLWGLVAVGLLQEGGAVRGGSLATLGWNLVGALAIMAWAGGLCLIIFGALRHLGWLRVSVEMEMQGMDILKHGEPAYPAEAWLERQYSFTASSKGCQDDSDLPPNMTASWRPQAPHHPHHNGLSLPPAPSPHQPSADLHELAEITGHASQAGRQRSQGHINEGFVMEKL</sequence>
<dbReference type="InterPro" id="IPR024041">
    <property type="entry name" value="NH4_transpt_AmtB-like_dom"/>
</dbReference>
<dbReference type="PANTHER" id="PTHR11730">
    <property type="entry name" value="AMMONIUM TRANSPORTER"/>
    <property type="match status" value="1"/>
</dbReference>
<dbReference type="FunFam" id="1.10.3430.10:FF:000010">
    <property type="entry name" value="Ammonium transporter"/>
    <property type="match status" value="1"/>
</dbReference>
<keyword evidence="12" id="KW-1185">Reference proteome</keyword>
<keyword evidence="3 8" id="KW-0813">Transport</keyword>
<feature type="transmembrane region" description="Helical" evidence="8">
    <location>
        <begin position="330"/>
        <end position="348"/>
    </location>
</feature>
<feature type="transmembrane region" description="Helical" evidence="8">
    <location>
        <begin position="131"/>
        <end position="151"/>
    </location>
</feature>
<evidence type="ECO:0000256" key="8">
    <source>
        <dbReference type="RuleBase" id="RU362002"/>
    </source>
</evidence>
<accession>A0AAW0TRT5</accession>
<dbReference type="InterPro" id="IPR029020">
    <property type="entry name" value="Ammonium/urea_transptr"/>
</dbReference>
<dbReference type="EMBL" id="JARAKH010000026">
    <property type="protein sequence ID" value="KAK8389873.1"/>
    <property type="molecule type" value="Genomic_DNA"/>
</dbReference>
<feature type="transmembrane region" description="Helical" evidence="8">
    <location>
        <begin position="273"/>
        <end position="296"/>
    </location>
</feature>
<comment type="similarity">
    <text evidence="2 8">Belongs to the ammonia transporter channel (TC 1.A.11.2) family.</text>
</comment>
<dbReference type="NCBIfam" id="TIGR00836">
    <property type="entry name" value="amt"/>
    <property type="match status" value="1"/>
</dbReference>
<proteinExistence type="inferred from homology"/>
<dbReference type="InterPro" id="IPR018047">
    <property type="entry name" value="Ammonium_transpt_CS"/>
</dbReference>
<feature type="transmembrane region" description="Helical" evidence="8">
    <location>
        <begin position="242"/>
        <end position="261"/>
    </location>
</feature>
<name>A0AAW0TRT5_SCYPA</name>
<dbReference type="GO" id="GO:0097272">
    <property type="term" value="P:ammonium homeostasis"/>
    <property type="evidence" value="ECO:0007669"/>
    <property type="project" value="TreeGrafter"/>
</dbReference>
<dbReference type="Pfam" id="PF00909">
    <property type="entry name" value="Ammonium_transp"/>
    <property type="match status" value="1"/>
</dbReference>
<dbReference type="GO" id="GO:0005886">
    <property type="term" value="C:plasma membrane"/>
    <property type="evidence" value="ECO:0007669"/>
    <property type="project" value="UniProtKB-SubCell"/>
</dbReference>